<dbReference type="GO" id="GO:0008270">
    <property type="term" value="F:zinc ion binding"/>
    <property type="evidence" value="ECO:0007669"/>
    <property type="project" value="UniProtKB-KW"/>
</dbReference>
<dbReference type="InterPro" id="IPR024161">
    <property type="entry name" value="Znf_nanos-typ"/>
</dbReference>
<dbReference type="InterPro" id="IPR008705">
    <property type="entry name" value="Nanos/Xcar2"/>
</dbReference>
<keyword evidence="2" id="KW-0963">Cytoplasm</keyword>
<evidence type="ECO:0000259" key="9">
    <source>
        <dbReference type="PROSITE" id="PS51522"/>
    </source>
</evidence>
<keyword evidence="10" id="KW-1185">Reference proteome</keyword>
<name>A0A8B7NHL4_HYAAZ</name>
<comment type="subcellular location">
    <subcellularLocation>
        <location evidence="1">Cytoplasm</location>
    </subcellularLocation>
</comment>
<keyword evidence="5" id="KW-0862">Zinc</keyword>
<dbReference type="GO" id="GO:0005737">
    <property type="term" value="C:cytoplasm"/>
    <property type="evidence" value="ECO:0007669"/>
    <property type="project" value="UniProtKB-SubCell"/>
</dbReference>
<proteinExistence type="inferred from homology"/>
<keyword evidence="4 8" id="KW-0863">Zinc-finger</keyword>
<evidence type="ECO:0000313" key="11">
    <source>
        <dbReference type="RefSeq" id="XP_018012866.1"/>
    </source>
</evidence>
<evidence type="ECO:0000256" key="8">
    <source>
        <dbReference type="PROSITE-ProRule" id="PRU00855"/>
    </source>
</evidence>
<dbReference type="OrthoDB" id="6381388at2759"/>
<dbReference type="GO" id="GO:0006417">
    <property type="term" value="P:regulation of translation"/>
    <property type="evidence" value="ECO:0007669"/>
    <property type="project" value="UniProtKB-UniRule"/>
</dbReference>
<protein>
    <submittedName>
        <fullName evidence="11">Uncharacterized protein LOC108669934</fullName>
    </submittedName>
</protein>
<dbReference type="AlphaFoldDB" id="A0A8B7NHL4"/>
<keyword evidence="7 8" id="KW-0694">RNA-binding</keyword>
<evidence type="ECO:0000256" key="5">
    <source>
        <dbReference type="ARBA" id="ARBA00022833"/>
    </source>
</evidence>
<keyword evidence="6 8" id="KW-0810">Translation regulation</keyword>
<keyword evidence="3" id="KW-0479">Metal-binding</keyword>
<dbReference type="Pfam" id="PF05741">
    <property type="entry name" value="zf-nanos"/>
    <property type="match status" value="1"/>
</dbReference>
<evidence type="ECO:0000256" key="4">
    <source>
        <dbReference type="ARBA" id="ARBA00022771"/>
    </source>
</evidence>
<organism evidence="10 11">
    <name type="scientific">Hyalella azteca</name>
    <name type="common">Amphipod</name>
    <dbReference type="NCBI Taxonomy" id="294128"/>
    <lineage>
        <taxon>Eukaryota</taxon>
        <taxon>Metazoa</taxon>
        <taxon>Ecdysozoa</taxon>
        <taxon>Arthropoda</taxon>
        <taxon>Crustacea</taxon>
        <taxon>Multicrustacea</taxon>
        <taxon>Malacostraca</taxon>
        <taxon>Eumalacostraca</taxon>
        <taxon>Peracarida</taxon>
        <taxon>Amphipoda</taxon>
        <taxon>Senticaudata</taxon>
        <taxon>Talitrida</taxon>
        <taxon>Talitroidea</taxon>
        <taxon>Hyalellidae</taxon>
        <taxon>Hyalella</taxon>
    </lineage>
</organism>
<dbReference type="PANTHER" id="PTHR12887">
    <property type="entry name" value="NANOS PROTEIN"/>
    <property type="match status" value="1"/>
</dbReference>
<reference evidence="11" key="1">
    <citation type="submission" date="2025-08" db="UniProtKB">
        <authorList>
            <consortium name="RefSeq"/>
        </authorList>
    </citation>
    <scope>IDENTIFICATION</scope>
    <source>
        <tissue evidence="11">Whole organism</tissue>
    </source>
</reference>
<comment type="similarity">
    <text evidence="8">Belongs to the nanos family.</text>
</comment>
<dbReference type="GO" id="GO:0003723">
    <property type="term" value="F:RNA binding"/>
    <property type="evidence" value="ECO:0007669"/>
    <property type="project" value="UniProtKB-UniRule"/>
</dbReference>
<dbReference type="KEGG" id="hazt:108669934"/>
<evidence type="ECO:0000256" key="6">
    <source>
        <dbReference type="ARBA" id="ARBA00022845"/>
    </source>
</evidence>
<evidence type="ECO:0000256" key="7">
    <source>
        <dbReference type="ARBA" id="ARBA00022884"/>
    </source>
</evidence>
<evidence type="ECO:0000256" key="1">
    <source>
        <dbReference type="ARBA" id="ARBA00004496"/>
    </source>
</evidence>
<sequence>MFFNDGSKPANGIVVSFVGENEVRADIGSVGVRTAAVGARDVITDILANGSDGATELVKLLVEQMRYRQNKGPSKMKQFCKFCRNNNEEEIFHEFKDVTGRVVCPVLSQHVCELCGASGSDAHTRKYCPLNPLTLGEPEKRGFPPGMLPLDVQNHTLLLMRALAASHHRY</sequence>
<dbReference type="InterPro" id="IPR038129">
    <property type="entry name" value="Nanos_sf"/>
</dbReference>
<feature type="domain" description="Nanos-type" evidence="9">
    <location>
        <begin position="79"/>
        <end position="130"/>
    </location>
</feature>
<accession>A0A8B7NHL4</accession>
<evidence type="ECO:0000256" key="2">
    <source>
        <dbReference type="ARBA" id="ARBA00022490"/>
    </source>
</evidence>
<dbReference type="RefSeq" id="XP_018012866.1">
    <property type="nucleotide sequence ID" value="XM_018157377.2"/>
</dbReference>
<gene>
    <name evidence="11" type="primary">LOC108669934</name>
</gene>
<dbReference type="GeneID" id="108669934"/>
<evidence type="ECO:0000313" key="10">
    <source>
        <dbReference type="Proteomes" id="UP000694843"/>
    </source>
</evidence>
<dbReference type="Proteomes" id="UP000694843">
    <property type="component" value="Unplaced"/>
</dbReference>
<dbReference type="PROSITE" id="PS51522">
    <property type="entry name" value="ZF_NANOS"/>
    <property type="match status" value="1"/>
</dbReference>
<evidence type="ECO:0000256" key="3">
    <source>
        <dbReference type="ARBA" id="ARBA00022723"/>
    </source>
</evidence>
<dbReference type="Gene3D" id="4.10.60.30">
    <property type="entry name" value="Nanos, RNA-binding domain"/>
    <property type="match status" value="1"/>
</dbReference>